<feature type="transmembrane region" description="Helical" evidence="6">
    <location>
        <begin position="66"/>
        <end position="87"/>
    </location>
</feature>
<dbReference type="Pfam" id="PF01284">
    <property type="entry name" value="MARVEL"/>
    <property type="match status" value="1"/>
</dbReference>
<keyword evidence="2 6" id="KW-0812">Transmembrane</keyword>
<reference evidence="8" key="2">
    <citation type="submission" date="2023-06" db="EMBL/GenBank/DDBJ databases">
        <authorList>
            <consortium name="Lawrence Berkeley National Laboratory"/>
            <person name="Haridas S."/>
            <person name="Hensen N."/>
            <person name="Bonometti L."/>
            <person name="Westerberg I."/>
            <person name="Brannstrom I.O."/>
            <person name="Guillou S."/>
            <person name="Cros-Aarteil S."/>
            <person name="Calhoun S."/>
            <person name="Kuo A."/>
            <person name="Mondo S."/>
            <person name="Pangilinan J."/>
            <person name="Riley R."/>
            <person name="LaButti K."/>
            <person name="Andreopoulos B."/>
            <person name="Lipzen A."/>
            <person name="Chen C."/>
            <person name="Yanf M."/>
            <person name="Daum C."/>
            <person name="Ng V."/>
            <person name="Clum A."/>
            <person name="Steindorff A."/>
            <person name="Ohm R."/>
            <person name="Martin F."/>
            <person name="Silar P."/>
            <person name="Natvig D."/>
            <person name="Lalanne C."/>
            <person name="Gautier V."/>
            <person name="Ament-velasquez S.L."/>
            <person name="Kruys A."/>
            <person name="Hutchinson M.I."/>
            <person name="Powell A.J."/>
            <person name="Barry K."/>
            <person name="Miller A.N."/>
            <person name="Grigoriev I.V."/>
            <person name="Debuchy R."/>
            <person name="Gladieux P."/>
            <person name="Thoren M.H."/>
            <person name="Johannesson H."/>
        </authorList>
    </citation>
    <scope>NUCLEOTIDE SEQUENCE</scope>
    <source>
        <strain evidence="8">CBS 232.78</strain>
    </source>
</reference>
<dbReference type="AlphaFoldDB" id="A0AAE0NPU0"/>
<sequence>MVVGFQIAKGLSAAIVLGLAAFVTSTSDEFLHQAAAFNVAIATLTLLFTIVVLLFFARRKRKIPGALILISPVLAALWFAAFVLMFVGAGRAGEDLAGDEESRRRPPSAADLADLADDRAAISKVLAQSGGSVTNAAVAGGVPDRRPVISVTTTTAPMSSTLKTAYYRTSAAAAPVKSKSPSSSSSSSGSSTCSGLYCPGDDRRRWARDSIKSLLFRRASVGSLGKGAKELANIALEQVKGASYACAVFGMLLCFPLSLIEYFVLRSYSKEMDDADEKKGLMSEAGTSRVEDPAAVQGNNTPH</sequence>
<evidence type="ECO:0000256" key="6">
    <source>
        <dbReference type="SAM" id="Phobius"/>
    </source>
</evidence>
<evidence type="ECO:0000256" key="5">
    <source>
        <dbReference type="SAM" id="MobiDB-lite"/>
    </source>
</evidence>
<evidence type="ECO:0000259" key="7">
    <source>
        <dbReference type="Pfam" id="PF01284"/>
    </source>
</evidence>
<dbReference type="Proteomes" id="UP001285441">
    <property type="component" value="Unassembled WGS sequence"/>
</dbReference>
<dbReference type="InterPro" id="IPR008253">
    <property type="entry name" value="Marvel"/>
</dbReference>
<comment type="subcellular location">
    <subcellularLocation>
        <location evidence="1">Membrane</location>
        <topology evidence="1">Multi-pass membrane protein</topology>
    </subcellularLocation>
</comment>
<keyword evidence="9" id="KW-1185">Reference proteome</keyword>
<evidence type="ECO:0000256" key="1">
    <source>
        <dbReference type="ARBA" id="ARBA00004141"/>
    </source>
</evidence>
<feature type="transmembrane region" description="Helical" evidence="6">
    <location>
        <begin position="242"/>
        <end position="265"/>
    </location>
</feature>
<dbReference type="GO" id="GO:0016020">
    <property type="term" value="C:membrane"/>
    <property type="evidence" value="ECO:0007669"/>
    <property type="project" value="UniProtKB-SubCell"/>
</dbReference>
<feature type="region of interest" description="Disordered" evidence="5">
    <location>
        <begin position="276"/>
        <end position="303"/>
    </location>
</feature>
<organism evidence="8 9">
    <name type="scientific">Podospora didyma</name>
    <dbReference type="NCBI Taxonomy" id="330526"/>
    <lineage>
        <taxon>Eukaryota</taxon>
        <taxon>Fungi</taxon>
        <taxon>Dikarya</taxon>
        <taxon>Ascomycota</taxon>
        <taxon>Pezizomycotina</taxon>
        <taxon>Sordariomycetes</taxon>
        <taxon>Sordariomycetidae</taxon>
        <taxon>Sordariales</taxon>
        <taxon>Podosporaceae</taxon>
        <taxon>Podospora</taxon>
    </lineage>
</organism>
<evidence type="ECO:0000256" key="2">
    <source>
        <dbReference type="ARBA" id="ARBA00022692"/>
    </source>
</evidence>
<evidence type="ECO:0000256" key="4">
    <source>
        <dbReference type="ARBA" id="ARBA00023136"/>
    </source>
</evidence>
<accession>A0AAE0NPU0</accession>
<dbReference type="EMBL" id="JAULSW010000004">
    <property type="protein sequence ID" value="KAK3385481.1"/>
    <property type="molecule type" value="Genomic_DNA"/>
</dbReference>
<feature type="transmembrane region" description="Helical" evidence="6">
    <location>
        <begin position="37"/>
        <end position="57"/>
    </location>
</feature>
<keyword evidence="3 6" id="KW-1133">Transmembrane helix</keyword>
<reference evidence="8" key="1">
    <citation type="journal article" date="2023" name="Mol. Phylogenet. Evol.">
        <title>Genome-scale phylogeny and comparative genomics of the fungal order Sordariales.</title>
        <authorList>
            <person name="Hensen N."/>
            <person name="Bonometti L."/>
            <person name="Westerberg I."/>
            <person name="Brannstrom I.O."/>
            <person name="Guillou S."/>
            <person name="Cros-Aarteil S."/>
            <person name="Calhoun S."/>
            <person name="Haridas S."/>
            <person name="Kuo A."/>
            <person name="Mondo S."/>
            <person name="Pangilinan J."/>
            <person name="Riley R."/>
            <person name="LaButti K."/>
            <person name="Andreopoulos B."/>
            <person name="Lipzen A."/>
            <person name="Chen C."/>
            <person name="Yan M."/>
            <person name="Daum C."/>
            <person name="Ng V."/>
            <person name="Clum A."/>
            <person name="Steindorff A."/>
            <person name="Ohm R.A."/>
            <person name="Martin F."/>
            <person name="Silar P."/>
            <person name="Natvig D.O."/>
            <person name="Lalanne C."/>
            <person name="Gautier V."/>
            <person name="Ament-Velasquez S.L."/>
            <person name="Kruys A."/>
            <person name="Hutchinson M.I."/>
            <person name="Powell A.J."/>
            <person name="Barry K."/>
            <person name="Miller A.N."/>
            <person name="Grigoriev I.V."/>
            <person name="Debuchy R."/>
            <person name="Gladieux P."/>
            <person name="Hiltunen Thoren M."/>
            <person name="Johannesson H."/>
        </authorList>
    </citation>
    <scope>NUCLEOTIDE SEQUENCE</scope>
    <source>
        <strain evidence="8">CBS 232.78</strain>
    </source>
</reference>
<evidence type="ECO:0000256" key="3">
    <source>
        <dbReference type="ARBA" id="ARBA00022989"/>
    </source>
</evidence>
<feature type="domain" description="MARVEL" evidence="7">
    <location>
        <begin position="5"/>
        <end position="98"/>
    </location>
</feature>
<protein>
    <recommendedName>
        <fullName evidence="7">MARVEL domain-containing protein</fullName>
    </recommendedName>
</protein>
<name>A0AAE0NPU0_9PEZI</name>
<comment type="caution">
    <text evidence="8">The sequence shown here is derived from an EMBL/GenBank/DDBJ whole genome shotgun (WGS) entry which is preliminary data.</text>
</comment>
<evidence type="ECO:0000313" key="8">
    <source>
        <dbReference type="EMBL" id="KAK3385481.1"/>
    </source>
</evidence>
<gene>
    <name evidence="8" type="ORF">B0H63DRAFT_473001</name>
</gene>
<proteinExistence type="predicted"/>
<evidence type="ECO:0000313" key="9">
    <source>
        <dbReference type="Proteomes" id="UP001285441"/>
    </source>
</evidence>
<keyword evidence="4 6" id="KW-0472">Membrane</keyword>